<comment type="caution">
    <text evidence="1">The sequence shown here is derived from an EMBL/GenBank/DDBJ whole genome shotgun (WGS) entry which is preliminary data.</text>
</comment>
<dbReference type="Proteomes" id="UP000441080">
    <property type="component" value="Unassembled WGS sequence"/>
</dbReference>
<organism evidence="1 2">
    <name type="scientific">Microcystis aeruginosa NIES-3807</name>
    <dbReference type="NCBI Taxonomy" id="2517785"/>
    <lineage>
        <taxon>Bacteria</taxon>
        <taxon>Bacillati</taxon>
        <taxon>Cyanobacteriota</taxon>
        <taxon>Cyanophyceae</taxon>
        <taxon>Oscillatoriophycideae</taxon>
        <taxon>Chroococcales</taxon>
        <taxon>Microcystaceae</taxon>
        <taxon>Microcystis</taxon>
    </lineage>
</organism>
<evidence type="ECO:0000313" key="2">
    <source>
        <dbReference type="Proteomes" id="UP000441080"/>
    </source>
</evidence>
<name>A0AAD3G7T2_MICAE</name>
<sequence length="45" mass="5048">MNHCDRAFNYCQQALKLSQELGIPLVKECEELLGQIQGNLGEANK</sequence>
<dbReference type="EMBL" id="BJCK01000008">
    <property type="protein sequence ID" value="GCL57697.1"/>
    <property type="molecule type" value="Genomic_DNA"/>
</dbReference>
<accession>A0AAD3G7T2</accession>
<gene>
    <name evidence="1" type="ORF">NIES3807_08560</name>
</gene>
<proteinExistence type="predicted"/>
<protein>
    <submittedName>
        <fullName evidence="1">Tetratricopeptide repeat protein 28 like</fullName>
    </submittedName>
</protein>
<dbReference type="AlphaFoldDB" id="A0AAD3G7T2"/>
<evidence type="ECO:0000313" key="1">
    <source>
        <dbReference type="EMBL" id="GCL57697.1"/>
    </source>
</evidence>
<reference evidence="1 2" key="1">
    <citation type="submission" date="2019-02" db="EMBL/GenBank/DDBJ databases">
        <title>Draft genome sequence of Arthrospira platensis NIES-3807.</title>
        <authorList>
            <person name="Yamaguchi H."/>
            <person name="Suzuki S."/>
            <person name="Kawachi M."/>
        </authorList>
    </citation>
    <scope>NUCLEOTIDE SEQUENCE [LARGE SCALE GENOMIC DNA]</scope>
    <source>
        <strain evidence="1 2">NIES-3807</strain>
    </source>
</reference>